<feature type="transmembrane region" description="Helical" evidence="6">
    <location>
        <begin position="106"/>
        <end position="126"/>
    </location>
</feature>
<dbReference type="Pfam" id="PF07690">
    <property type="entry name" value="MFS_1"/>
    <property type="match status" value="1"/>
</dbReference>
<dbReference type="EMBL" id="KV424029">
    <property type="protein sequence ID" value="KZT53764.1"/>
    <property type="molecule type" value="Genomic_DNA"/>
</dbReference>
<evidence type="ECO:0000256" key="2">
    <source>
        <dbReference type="ARBA" id="ARBA00022692"/>
    </source>
</evidence>
<dbReference type="AlphaFoldDB" id="A0A165DXV9"/>
<accession>A0A165DXV9</accession>
<organism evidence="8 9">
    <name type="scientific">Calocera cornea HHB12733</name>
    <dbReference type="NCBI Taxonomy" id="1353952"/>
    <lineage>
        <taxon>Eukaryota</taxon>
        <taxon>Fungi</taxon>
        <taxon>Dikarya</taxon>
        <taxon>Basidiomycota</taxon>
        <taxon>Agaricomycotina</taxon>
        <taxon>Dacrymycetes</taxon>
        <taxon>Dacrymycetales</taxon>
        <taxon>Dacrymycetaceae</taxon>
        <taxon>Calocera</taxon>
    </lineage>
</organism>
<evidence type="ECO:0000313" key="8">
    <source>
        <dbReference type="EMBL" id="KZT53764.1"/>
    </source>
</evidence>
<keyword evidence="2 6" id="KW-0812">Transmembrane</keyword>
<evidence type="ECO:0000256" key="6">
    <source>
        <dbReference type="SAM" id="Phobius"/>
    </source>
</evidence>
<feature type="transmembrane region" description="Helical" evidence="6">
    <location>
        <begin position="219"/>
        <end position="242"/>
    </location>
</feature>
<evidence type="ECO:0000313" key="9">
    <source>
        <dbReference type="Proteomes" id="UP000076842"/>
    </source>
</evidence>
<dbReference type="InParanoid" id="A0A165DXV9"/>
<dbReference type="InterPro" id="IPR036259">
    <property type="entry name" value="MFS_trans_sf"/>
</dbReference>
<dbReference type="Gene3D" id="1.20.1250.20">
    <property type="entry name" value="MFS general substrate transporter like domains"/>
    <property type="match status" value="1"/>
</dbReference>
<protein>
    <submittedName>
        <fullName evidence="8">ABC transporter</fullName>
    </submittedName>
</protein>
<dbReference type="InterPro" id="IPR020846">
    <property type="entry name" value="MFS_dom"/>
</dbReference>
<feature type="transmembrane region" description="Helical" evidence="6">
    <location>
        <begin position="66"/>
        <end position="86"/>
    </location>
</feature>
<dbReference type="Proteomes" id="UP000076842">
    <property type="component" value="Unassembled WGS sequence"/>
</dbReference>
<dbReference type="InterPro" id="IPR011701">
    <property type="entry name" value="MFS"/>
</dbReference>
<dbReference type="PROSITE" id="PS50850">
    <property type="entry name" value="MFS"/>
    <property type="match status" value="1"/>
</dbReference>
<comment type="subcellular location">
    <subcellularLocation>
        <location evidence="1">Membrane</location>
        <topology evidence="1">Multi-pass membrane protein</topology>
    </subcellularLocation>
</comment>
<feature type="transmembrane region" description="Helical" evidence="6">
    <location>
        <begin position="159"/>
        <end position="180"/>
    </location>
</feature>
<evidence type="ECO:0000256" key="3">
    <source>
        <dbReference type="ARBA" id="ARBA00022989"/>
    </source>
</evidence>
<feature type="transmembrane region" description="Helical" evidence="6">
    <location>
        <begin position="538"/>
        <end position="557"/>
    </location>
</feature>
<name>A0A165DXV9_9BASI</name>
<feature type="region of interest" description="Disordered" evidence="5">
    <location>
        <begin position="1"/>
        <end position="56"/>
    </location>
</feature>
<dbReference type="SUPFAM" id="SSF103473">
    <property type="entry name" value="MFS general substrate transporter"/>
    <property type="match status" value="1"/>
</dbReference>
<dbReference type="PRINTS" id="PR01036">
    <property type="entry name" value="TCRTETB"/>
</dbReference>
<dbReference type="PANTHER" id="PTHR23501">
    <property type="entry name" value="MAJOR FACILITATOR SUPERFAMILY"/>
    <property type="match status" value="1"/>
</dbReference>
<dbReference type="GO" id="GO:0022857">
    <property type="term" value="F:transmembrane transporter activity"/>
    <property type="evidence" value="ECO:0007669"/>
    <property type="project" value="InterPro"/>
</dbReference>
<dbReference type="PANTHER" id="PTHR23501:SF198">
    <property type="entry name" value="AZOLE RESISTANCE PROTEIN 1-RELATED"/>
    <property type="match status" value="1"/>
</dbReference>
<feature type="transmembrane region" description="Helical" evidence="6">
    <location>
        <begin position="296"/>
        <end position="315"/>
    </location>
</feature>
<dbReference type="OrthoDB" id="10021397at2759"/>
<keyword evidence="4 6" id="KW-0472">Membrane</keyword>
<proteinExistence type="predicted"/>
<gene>
    <name evidence="8" type="ORF">CALCODRAFT_486072</name>
</gene>
<dbReference type="CDD" id="cd17502">
    <property type="entry name" value="MFS_Azr1_MDR_like"/>
    <property type="match status" value="1"/>
</dbReference>
<evidence type="ECO:0000259" key="7">
    <source>
        <dbReference type="PROSITE" id="PS50850"/>
    </source>
</evidence>
<evidence type="ECO:0000256" key="1">
    <source>
        <dbReference type="ARBA" id="ARBA00004141"/>
    </source>
</evidence>
<evidence type="ECO:0000256" key="5">
    <source>
        <dbReference type="SAM" id="MobiDB-lite"/>
    </source>
</evidence>
<evidence type="ECO:0000256" key="4">
    <source>
        <dbReference type="ARBA" id="ARBA00023136"/>
    </source>
</evidence>
<feature type="transmembrane region" description="Helical" evidence="6">
    <location>
        <begin position="374"/>
        <end position="392"/>
    </location>
</feature>
<feature type="domain" description="Major facilitator superfamily (MFS) profile" evidence="7">
    <location>
        <begin position="69"/>
        <end position="561"/>
    </location>
</feature>
<feature type="transmembrane region" description="Helical" evidence="6">
    <location>
        <begin position="470"/>
        <end position="488"/>
    </location>
</feature>
<keyword evidence="9" id="KW-1185">Reference proteome</keyword>
<feature type="transmembrane region" description="Helical" evidence="6">
    <location>
        <begin position="263"/>
        <end position="284"/>
    </location>
</feature>
<feature type="transmembrane region" description="Helical" evidence="6">
    <location>
        <begin position="336"/>
        <end position="354"/>
    </location>
</feature>
<reference evidence="8 9" key="1">
    <citation type="journal article" date="2016" name="Mol. Biol. Evol.">
        <title>Comparative Genomics of Early-Diverging Mushroom-Forming Fungi Provides Insights into the Origins of Lignocellulose Decay Capabilities.</title>
        <authorList>
            <person name="Nagy L.G."/>
            <person name="Riley R."/>
            <person name="Tritt A."/>
            <person name="Adam C."/>
            <person name="Daum C."/>
            <person name="Floudas D."/>
            <person name="Sun H."/>
            <person name="Yadav J.S."/>
            <person name="Pangilinan J."/>
            <person name="Larsson K.H."/>
            <person name="Matsuura K."/>
            <person name="Barry K."/>
            <person name="Labutti K."/>
            <person name="Kuo R."/>
            <person name="Ohm R.A."/>
            <person name="Bhattacharya S.S."/>
            <person name="Shirouzu T."/>
            <person name="Yoshinaga Y."/>
            <person name="Martin F.M."/>
            <person name="Grigoriev I.V."/>
            <person name="Hibbett D.S."/>
        </authorList>
    </citation>
    <scope>NUCLEOTIDE SEQUENCE [LARGE SCALE GENOMIC DNA]</scope>
    <source>
        <strain evidence="8 9">HHB12733</strain>
    </source>
</reference>
<feature type="transmembrane region" description="Helical" evidence="6">
    <location>
        <begin position="429"/>
        <end position="450"/>
    </location>
</feature>
<feature type="transmembrane region" description="Helical" evidence="6">
    <location>
        <begin position="133"/>
        <end position="153"/>
    </location>
</feature>
<keyword evidence="3 6" id="KW-1133">Transmembrane helix</keyword>
<dbReference type="GO" id="GO:0005886">
    <property type="term" value="C:plasma membrane"/>
    <property type="evidence" value="ECO:0007669"/>
    <property type="project" value="TreeGrafter"/>
</dbReference>
<feature type="transmembrane region" description="Helical" evidence="6">
    <location>
        <begin position="399"/>
        <end position="417"/>
    </location>
</feature>
<sequence>MSDDPTAVNSPAASLRHTPSLDGEKPPVPVSVAEGQTETKEASPAVAYPGTQGDKDDPRYYHGSKLILATVAMLLSVFLIALDQTITSTAIPRIASEFNSLNDVTWIASAYFLTQAGCLMLYGQLLVIAPTKWVYISAITLFEIGSLVCGVAPSVNVLIFGRAFAGVGAAGIFVAVLSIIAQITHISTRPALFGSFAGVFALASVVGPLLGGAFSDHVTWRWCFYINLPIGAVSVLVILLLIDTRPAIGSDATDGMTTVQRWLSLDWFGAFLSISMVVCLILPLQWGGNSKPWNDPAVIATFCVFGVLLVGFVLWEWRMGARALMPLHMFRRRTQVGACLEAFFIMLCMLLATYYLPLLYQAKGHSATQSGIDILPFMLATVISAAGSGGIINATGRYWPFIFGLPLLTAVGAGLLFTIDASTANAKLIGFQILLGAGIGGSMQNTIIAVQAEYHAEERMIPQGTSMVNFTQLIGGVIGISIAGTIFSNQLGTELARYAPGLDPAVAQLITESVTAVLTLPVDQQGPIIEAYTRALDYVYIIGVPAAVMATLSALLIKNVNLKVLGVQLGAAAV</sequence>
<feature type="transmembrane region" description="Helical" evidence="6">
    <location>
        <begin position="192"/>
        <end position="213"/>
    </location>
</feature>